<dbReference type="PANTHER" id="PTHR39614">
    <property type="entry name" value="INTEGRAL MEMBRANE PROTEIN"/>
    <property type="match status" value="1"/>
</dbReference>
<name>A0A9Q9EPD0_9PEZI</name>
<keyword evidence="4" id="KW-1185">Reference proteome</keyword>
<accession>A0A9Q9EPD0</accession>
<evidence type="ECO:0000313" key="3">
    <source>
        <dbReference type="EMBL" id="USW57975.1"/>
    </source>
</evidence>
<protein>
    <recommendedName>
        <fullName evidence="2">Rhodopsin domain-containing protein</fullName>
    </recommendedName>
</protein>
<evidence type="ECO:0000259" key="2">
    <source>
        <dbReference type="Pfam" id="PF20684"/>
    </source>
</evidence>
<dbReference type="AlphaFoldDB" id="A0A9Q9EPD0"/>
<feature type="transmembrane region" description="Helical" evidence="1">
    <location>
        <begin position="216"/>
        <end position="235"/>
    </location>
</feature>
<organism evidence="3 4">
    <name type="scientific">Septoria linicola</name>
    <dbReference type="NCBI Taxonomy" id="215465"/>
    <lineage>
        <taxon>Eukaryota</taxon>
        <taxon>Fungi</taxon>
        <taxon>Dikarya</taxon>
        <taxon>Ascomycota</taxon>
        <taxon>Pezizomycotina</taxon>
        <taxon>Dothideomycetes</taxon>
        <taxon>Dothideomycetidae</taxon>
        <taxon>Mycosphaerellales</taxon>
        <taxon>Mycosphaerellaceae</taxon>
        <taxon>Septoria</taxon>
    </lineage>
</organism>
<feature type="transmembrane region" description="Helical" evidence="1">
    <location>
        <begin position="25"/>
        <end position="48"/>
    </location>
</feature>
<dbReference type="EMBL" id="CP099427">
    <property type="protein sequence ID" value="USW57975.1"/>
    <property type="molecule type" value="Genomic_DNA"/>
</dbReference>
<feature type="transmembrane region" description="Helical" evidence="1">
    <location>
        <begin position="183"/>
        <end position="204"/>
    </location>
</feature>
<keyword evidence="1" id="KW-1133">Transmembrane helix</keyword>
<feature type="transmembrane region" description="Helical" evidence="1">
    <location>
        <begin position="105"/>
        <end position="129"/>
    </location>
</feature>
<dbReference type="Pfam" id="PF20684">
    <property type="entry name" value="Fung_rhodopsin"/>
    <property type="match status" value="1"/>
</dbReference>
<feature type="transmembrane region" description="Helical" evidence="1">
    <location>
        <begin position="141"/>
        <end position="163"/>
    </location>
</feature>
<dbReference type="PANTHER" id="PTHR39614:SF2">
    <property type="entry name" value="INTEGRAL MEMBRANE PROTEIN"/>
    <property type="match status" value="1"/>
</dbReference>
<dbReference type="InterPro" id="IPR049326">
    <property type="entry name" value="Rhodopsin_dom_fungi"/>
</dbReference>
<feature type="domain" description="Rhodopsin" evidence="2">
    <location>
        <begin position="44"/>
        <end position="277"/>
    </location>
</feature>
<sequence length="323" mass="36087">MSADFTIPDGYYPPFARVTDQDHTAWIIISTTIGLALTLLFGGIRIFIRKQVHPPFGHDDSFCAIATLYAVVQAILTLLACDVGLGRARHLTSDIVLVTTQKLYYAATLLFVISLGLSKASVALFLLRIAPFNPQRRATQYIFGLIIIWTIVLFFCMALQCNLAQPWVIVDLSCSKKLLRWELLESLGCAFEVAFFGICLWLIWNIGAIRRSHKAAVVIMFAFRLPVIIFVTLRLRSYPASDEDPMLDMAEFNTWSQAELTYSLISSTILIMRPFISNLVISYGGHGSTVKDRKPSVPDLDAYQLQLLQPTTSSTGTPPRKDS</sequence>
<keyword evidence="1" id="KW-0472">Membrane</keyword>
<dbReference type="Proteomes" id="UP001056384">
    <property type="component" value="Chromosome 10"/>
</dbReference>
<evidence type="ECO:0000256" key="1">
    <source>
        <dbReference type="SAM" id="Phobius"/>
    </source>
</evidence>
<reference evidence="3" key="1">
    <citation type="submission" date="2022-06" db="EMBL/GenBank/DDBJ databases">
        <title>Complete genome sequences of two strains of the flax pathogen Septoria linicola.</title>
        <authorList>
            <person name="Lapalu N."/>
            <person name="Simon A."/>
            <person name="Demenou B."/>
            <person name="Paumier D."/>
            <person name="Guillot M.-P."/>
            <person name="Gout L."/>
            <person name="Valade R."/>
        </authorList>
    </citation>
    <scope>NUCLEOTIDE SEQUENCE</scope>
    <source>
        <strain evidence="3">SE15195</strain>
    </source>
</reference>
<evidence type="ECO:0000313" key="4">
    <source>
        <dbReference type="Proteomes" id="UP001056384"/>
    </source>
</evidence>
<feature type="transmembrane region" description="Helical" evidence="1">
    <location>
        <begin position="60"/>
        <end position="85"/>
    </location>
</feature>
<gene>
    <name evidence="3" type="ORF">Slin15195_G112940</name>
</gene>
<proteinExistence type="predicted"/>
<feature type="transmembrane region" description="Helical" evidence="1">
    <location>
        <begin position="255"/>
        <end position="276"/>
    </location>
</feature>
<keyword evidence="1" id="KW-0812">Transmembrane</keyword>